<reference evidence="2" key="1">
    <citation type="submission" date="2016-11" db="UniProtKB">
        <authorList>
            <consortium name="WormBaseParasite"/>
        </authorList>
    </citation>
    <scope>IDENTIFICATION</scope>
</reference>
<organism evidence="1 2">
    <name type="scientific">Caenorhabditis tropicalis</name>
    <dbReference type="NCBI Taxonomy" id="1561998"/>
    <lineage>
        <taxon>Eukaryota</taxon>
        <taxon>Metazoa</taxon>
        <taxon>Ecdysozoa</taxon>
        <taxon>Nematoda</taxon>
        <taxon>Chromadorea</taxon>
        <taxon>Rhabditida</taxon>
        <taxon>Rhabditina</taxon>
        <taxon>Rhabditomorpha</taxon>
        <taxon>Rhabditoidea</taxon>
        <taxon>Rhabditidae</taxon>
        <taxon>Peloderinae</taxon>
        <taxon>Caenorhabditis</taxon>
    </lineage>
</organism>
<dbReference type="WBParaSite" id="Csp11.Scaffold630.g18678.t2">
    <property type="protein sequence ID" value="Csp11.Scaffold630.g18678.t2"/>
    <property type="gene ID" value="Csp11.Scaffold630.g18678"/>
</dbReference>
<proteinExistence type="predicted"/>
<protein>
    <submittedName>
        <fullName evidence="2">FBA_2 domain-containing protein</fullName>
    </submittedName>
</protein>
<dbReference type="AlphaFoldDB" id="A0A1I7URQ1"/>
<dbReference type="PANTHER" id="PTHR21503:SF8">
    <property type="entry name" value="F-BOX ASSOCIATED DOMAIN-CONTAINING PROTEIN-RELATED"/>
    <property type="match status" value="1"/>
</dbReference>
<keyword evidence="1" id="KW-1185">Reference proteome</keyword>
<dbReference type="PANTHER" id="PTHR21503">
    <property type="entry name" value="F-BOX-CONTAINING HYPOTHETICAL PROTEIN C.ELEGANS"/>
    <property type="match status" value="1"/>
</dbReference>
<dbReference type="Proteomes" id="UP000095282">
    <property type="component" value="Unplaced"/>
</dbReference>
<accession>A0A1I7URQ1</accession>
<name>A0A1I7URQ1_9PELO</name>
<evidence type="ECO:0000313" key="2">
    <source>
        <dbReference type="WBParaSite" id="Csp11.Scaffold630.g18678.t2"/>
    </source>
</evidence>
<evidence type="ECO:0000313" key="1">
    <source>
        <dbReference type="Proteomes" id="UP000095282"/>
    </source>
</evidence>
<sequence length="273" mass="32346">MKTVDSQEGIKWVMEYNGSFTIDASDIEQEVERQREDMRKLFRQKRFGEICNIFLKHLFGSIENFAVRVSCKRKFEIFGERTLAANFEHRNFLPDSFTSLKQFWDSHVLYYPREFPMIAPLLPAMKYLNVSPEIVAKDCQEVTIGLLLQFKRTTAFLINTNLNGNDFHLVIRSWLMGRHPNLNALILWQETPYTIDPVTVLGMLEIHPFDEQQRARHYFLAPEIGKYTNYQELLLNCKYGFDILREDGKRCTVRICRETVFCFYVWHQNFQSA</sequence>